<dbReference type="InterPro" id="IPR034660">
    <property type="entry name" value="DinB/YfiT-like"/>
</dbReference>
<accession>A0ABT8NE03</accession>
<dbReference type="EMBL" id="JAUJWU010000003">
    <property type="protein sequence ID" value="MDN7246118.1"/>
    <property type="molecule type" value="Genomic_DNA"/>
</dbReference>
<reference evidence="2 3" key="1">
    <citation type="submission" date="2023-07" db="EMBL/GenBank/DDBJ databases">
        <title>Novel species in genus Planococcus.</title>
        <authorList>
            <person name="Ning S."/>
        </authorList>
    </citation>
    <scope>NUCLEOTIDE SEQUENCE [LARGE SCALE GENOMIC DNA]</scope>
    <source>
        <strain evidence="2 3">N017</strain>
    </source>
</reference>
<dbReference type="SUPFAM" id="SSF109854">
    <property type="entry name" value="DinB/YfiT-like putative metalloenzymes"/>
    <property type="match status" value="1"/>
</dbReference>
<sequence length="169" mass="19235">MTIEKLKESATNIKSTISQMVSILETTETSLLYKKPSAEEWSVMQIANHVIEAVEFWTADLEALLIVPGAKWGRNHEHVRRLAAVEEKQVEAVSKEEAVLWLQSLVPLTEDAFEKVQEEDLAKTAPSYNPNFDGKPLSFLIDHLIVKHIEGHLGQMQRHLEKVRVQEVK</sequence>
<evidence type="ECO:0000259" key="1">
    <source>
        <dbReference type="Pfam" id="PF12867"/>
    </source>
</evidence>
<feature type="domain" description="DinB-like" evidence="1">
    <location>
        <begin position="16"/>
        <end position="156"/>
    </location>
</feature>
<name>A0ABT8NE03_9BACL</name>
<dbReference type="InterPro" id="IPR024775">
    <property type="entry name" value="DinB-like"/>
</dbReference>
<dbReference type="Gene3D" id="1.20.120.450">
    <property type="entry name" value="dinb family like domain"/>
    <property type="match status" value="1"/>
</dbReference>
<dbReference type="Proteomes" id="UP001172142">
    <property type="component" value="Unassembled WGS sequence"/>
</dbReference>
<keyword evidence="3" id="KW-1185">Reference proteome</keyword>
<protein>
    <submittedName>
        <fullName evidence="2">DinB family protein</fullName>
    </submittedName>
</protein>
<proteinExistence type="predicted"/>
<dbReference type="Pfam" id="PF12867">
    <property type="entry name" value="DinB_2"/>
    <property type="match status" value="1"/>
</dbReference>
<comment type="caution">
    <text evidence="2">The sequence shown here is derived from an EMBL/GenBank/DDBJ whole genome shotgun (WGS) entry which is preliminary data.</text>
</comment>
<dbReference type="RefSeq" id="WP_300991365.1">
    <property type="nucleotide sequence ID" value="NZ_CP129235.1"/>
</dbReference>
<evidence type="ECO:0000313" key="3">
    <source>
        <dbReference type="Proteomes" id="UP001172142"/>
    </source>
</evidence>
<evidence type="ECO:0000313" key="2">
    <source>
        <dbReference type="EMBL" id="MDN7246118.1"/>
    </source>
</evidence>
<gene>
    <name evidence="2" type="ORF">QWY13_11545</name>
</gene>
<organism evidence="2 3">
    <name type="scientific">Planococcus shenhongbingii</name>
    <dbReference type="NCBI Taxonomy" id="3058398"/>
    <lineage>
        <taxon>Bacteria</taxon>
        <taxon>Bacillati</taxon>
        <taxon>Bacillota</taxon>
        <taxon>Bacilli</taxon>
        <taxon>Bacillales</taxon>
        <taxon>Caryophanaceae</taxon>
        <taxon>Planococcus</taxon>
    </lineage>
</organism>